<dbReference type="AlphaFoldDB" id="A0A5S4GL98"/>
<evidence type="ECO:0000313" key="5">
    <source>
        <dbReference type="Proteomes" id="UP000306628"/>
    </source>
</evidence>
<evidence type="ECO:0000313" key="4">
    <source>
        <dbReference type="EMBL" id="TMR33552.1"/>
    </source>
</evidence>
<evidence type="ECO:0000256" key="1">
    <source>
        <dbReference type="SAM" id="MobiDB-lite"/>
    </source>
</evidence>
<dbReference type="InterPro" id="IPR013830">
    <property type="entry name" value="SGNH_hydro"/>
</dbReference>
<dbReference type="Pfam" id="PF13472">
    <property type="entry name" value="Lipase_GDSL_2"/>
    <property type="match status" value="1"/>
</dbReference>
<reference evidence="4 5" key="1">
    <citation type="submission" date="2019-05" db="EMBL/GenBank/DDBJ databases">
        <title>Draft genome sequence of Nonomuraea zeae DSM 100528.</title>
        <authorList>
            <person name="Saricaoglu S."/>
            <person name="Isik K."/>
        </authorList>
    </citation>
    <scope>NUCLEOTIDE SEQUENCE [LARGE SCALE GENOMIC DNA]</scope>
    <source>
        <strain evidence="4 5">DSM 100528</strain>
    </source>
</reference>
<comment type="caution">
    <text evidence="4">The sequence shown here is derived from an EMBL/GenBank/DDBJ whole genome shotgun (WGS) entry which is preliminary data.</text>
</comment>
<feature type="region of interest" description="Disordered" evidence="1">
    <location>
        <begin position="375"/>
        <end position="400"/>
    </location>
</feature>
<dbReference type="PANTHER" id="PTHR43784">
    <property type="entry name" value="GDSL-LIKE LIPASE/ACYLHYDROLASE, PUTATIVE (AFU_ORTHOLOGUE AFUA_2G00820)-RELATED"/>
    <property type="match status" value="1"/>
</dbReference>
<dbReference type="EMBL" id="VCKX01000055">
    <property type="protein sequence ID" value="TMR33552.1"/>
    <property type="molecule type" value="Genomic_DNA"/>
</dbReference>
<evidence type="ECO:0000256" key="2">
    <source>
        <dbReference type="SAM" id="SignalP"/>
    </source>
</evidence>
<organism evidence="4 5">
    <name type="scientific">Nonomuraea zeae</name>
    <dbReference type="NCBI Taxonomy" id="1642303"/>
    <lineage>
        <taxon>Bacteria</taxon>
        <taxon>Bacillati</taxon>
        <taxon>Actinomycetota</taxon>
        <taxon>Actinomycetes</taxon>
        <taxon>Streptosporangiales</taxon>
        <taxon>Streptosporangiaceae</taxon>
        <taxon>Nonomuraea</taxon>
    </lineage>
</organism>
<name>A0A5S4GL98_9ACTN</name>
<keyword evidence="5" id="KW-1185">Reference proteome</keyword>
<dbReference type="InterPro" id="IPR036514">
    <property type="entry name" value="SGNH_hydro_sf"/>
</dbReference>
<dbReference type="CDD" id="cd01830">
    <property type="entry name" value="XynE_like"/>
    <property type="match status" value="1"/>
</dbReference>
<proteinExistence type="predicted"/>
<dbReference type="Gene3D" id="3.40.50.1110">
    <property type="entry name" value="SGNH hydrolase"/>
    <property type="match status" value="1"/>
</dbReference>
<dbReference type="PANTHER" id="PTHR43784:SF2">
    <property type="entry name" value="GDSL-LIKE LIPASE_ACYLHYDROLASE, PUTATIVE (AFU_ORTHOLOGUE AFUA_2G00820)-RELATED"/>
    <property type="match status" value="1"/>
</dbReference>
<dbReference type="RefSeq" id="WP_138691169.1">
    <property type="nucleotide sequence ID" value="NZ_JBHSAZ010000026.1"/>
</dbReference>
<evidence type="ECO:0000259" key="3">
    <source>
        <dbReference type="Pfam" id="PF13472"/>
    </source>
</evidence>
<feature type="compositionally biased region" description="Basic and acidic residues" evidence="1">
    <location>
        <begin position="375"/>
        <end position="394"/>
    </location>
</feature>
<feature type="chain" id="PRO_5024351101" evidence="2">
    <location>
        <begin position="27"/>
        <end position="415"/>
    </location>
</feature>
<dbReference type="GO" id="GO:0016787">
    <property type="term" value="F:hydrolase activity"/>
    <property type="evidence" value="ECO:0007669"/>
    <property type="project" value="UniProtKB-KW"/>
</dbReference>
<dbReference type="Proteomes" id="UP000306628">
    <property type="component" value="Unassembled WGS sequence"/>
</dbReference>
<keyword evidence="4" id="KW-0378">Hydrolase</keyword>
<feature type="signal peptide" evidence="2">
    <location>
        <begin position="1"/>
        <end position="26"/>
    </location>
</feature>
<protein>
    <submittedName>
        <fullName evidence="4">SGNH/GDSL hydrolase family protein</fullName>
    </submittedName>
</protein>
<gene>
    <name evidence="4" type="ORF">ETD85_19515</name>
</gene>
<keyword evidence="2" id="KW-0732">Signal</keyword>
<feature type="domain" description="SGNH hydrolase-type esterase" evidence="3">
    <location>
        <begin position="205"/>
        <end position="402"/>
    </location>
</feature>
<accession>A0A5S4GL98</accession>
<sequence>MRKLLIAMAAAVTAAALSVPGLPASAGTGRWSGSWGAAPQQPAAGVFAPNWSQAGFAAQSVRQVVRLSTGGAAVRIRLSNAYGATPLKVHGASLARAGAGAALRPGTLRPVTFGHAAATVIPAGAETVSDPVPLPATALDRLAVTLYFAAPTGPATYHDIASATSYRAGGDRRFDPRGTAFTGTTASWYYLTGVDVLGPARSVVAFGDSITDGTGSTQDAANRYPDQLAERLAATGRRLGVVNSGISGNRLLNGSPCFGERASARFRRDVLDRPGVRSVIVMEGINDIGYSLIPGECTSPNPEVSAAQIIDGHRALIRAAHAAGIRIIGGTIVPFKGSYFDVGDREQVRDAVNAWIRTSGEYDAVVDFEHAVADPADPDRLRPEYDVRDGRPGDGLHPNDAGLDAMAAAVDLNSL</sequence>
<dbReference type="SUPFAM" id="SSF52266">
    <property type="entry name" value="SGNH hydrolase"/>
    <property type="match status" value="1"/>
</dbReference>
<dbReference type="InterPro" id="IPR053140">
    <property type="entry name" value="GDSL_Rv0518-like"/>
</dbReference>
<dbReference type="OrthoDB" id="1828825at2"/>